<dbReference type="AlphaFoldDB" id="A0A6A5ZU77"/>
<dbReference type="InterPro" id="IPR052337">
    <property type="entry name" value="SAT4-like"/>
</dbReference>
<sequence length="414" mass="46108">MSRGRILSRRYAGSCLLKWLWKSYFLFKMSAPTSTPSPAYLSEDIGPTILATASLMIIFATLFVILRYYARYLTQTKFGAEDIIIPFAWIAEIGICITGIVMVKKAGTGRHTDYLAMTDPGKITEHYKGIMILEVLHLPAVAFPKICIVLLYLKVFTNKWARMATWSLLFVIIATWFSYFIAVMFQCMPFAFNWDKTISGGKCFNVNVFSQSSSVPNIVTDVAVLLLPIRTVWDLKISVGRRIGLLLIFLTGSVGIIASIIRTVVFSRIDPLVDVTFTHTQIVNWTIVEPGMYLLAACALSFKPIFRMVAKALHLESFVTHSRSIVGKHTTKAGKLSRSTTHSDVRMDTLKTAQSGGFTKLSAGQDQVEDKFGKESGLKVMVTTTVEMDVEARSIRSMQANGGTFYDHDVGRAV</sequence>
<organism evidence="8 9">
    <name type="scientific">Lophiotrema nucula</name>
    <dbReference type="NCBI Taxonomy" id="690887"/>
    <lineage>
        <taxon>Eukaryota</taxon>
        <taxon>Fungi</taxon>
        <taxon>Dikarya</taxon>
        <taxon>Ascomycota</taxon>
        <taxon>Pezizomycotina</taxon>
        <taxon>Dothideomycetes</taxon>
        <taxon>Pleosporomycetidae</taxon>
        <taxon>Pleosporales</taxon>
        <taxon>Lophiotremataceae</taxon>
        <taxon>Lophiotrema</taxon>
    </lineage>
</organism>
<dbReference type="EMBL" id="ML977311">
    <property type="protein sequence ID" value="KAF2121791.1"/>
    <property type="molecule type" value="Genomic_DNA"/>
</dbReference>
<comment type="similarity">
    <text evidence="5">Belongs to the SAT4 family.</text>
</comment>
<evidence type="ECO:0000256" key="1">
    <source>
        <dbReference type="ARBA" id="ARBA00004141"/>
    </source>
</evidence>
<evidence type="ECO:0000256" key="5">
    <source>
        <dbReference type="ARBA" id="ARBA00038359"/>
    </source>
</evidence>
<proteinExistence type="inferred from homology"/>
<dbReference type="Pfam" id="PF20684">
    <property type="entry name" value="Fung_rhodopsin"/>
    <property type="match status" value="1"/>
</dbReference>
<evidence type="ECO:0000256" key="6">
    <source>
        <dbReference type="SAM" id="Phobius"/>
    </source>
</evidence>
<evidence type="ECO:0000256" key="4">
    <source>
        <dbReference type="ARBA" id="ARBA00023136"/>
    </source>
</evidence>
<evidence type="ECO:0000313" key="9">
    <source>
        <dbReference type="Proteomes" id="UP000799770"/>
    </source>
</evidence>
<dbReference type="GO" id="GO:0016020">
    <property type="term" value="C:membrane"/>
    <property type="evidence" value="ECO:0007669"/>
    <property type="project" value="UniProtKB-SubCell"/>
</dbReference>
<name>A0A6A5ZU77_9PLEO</name>
<feature type="transmembrane region" description="Helical" evidence="6">
    <location>
        <begin position="82"/>
        <end position="103"/>
    </location>
</feature>
<evidence type="ECO:0000256" key="3">
    <source>
        <dbReference type="ARBA" id="ARBA00022989"/>
    </source>
</evidence>
<dbReference type="PANTHER" id="PTHR33048">
    <property type="entry name" value="PTH11-LIKE INTEGRAL MEMBRANE PROTEIN (AFU_ORTHOLOGUE AFUA_5G11245)"/>
    <property type="match status" value="1"/>
</dbReference>
<protein>
    <recommendedName>
        <fullName evidence="7">Rhodopsin domain-containing protein</fullName>
    </recommendedName>
</protein>
<feature type="transmembrane region" description="Helical" evidence="6">
    <location>
        <begin position="282"/>
        <end position="302"/>
    </location>
</feature>
<reference evidence="8" key="1">
    <citation type="journal article" date="2020" name="Stud. Mycol.">
        <title>101 Dothideomycetes genomes: a test case for predicting lifestyles and emergence of pathogens.</title>
        <authorList>
            <person name="Haridas S."/>
            <person name="Albert R."/>
            <person name="Binder M."/>
            <person name="Bloem J."/>
            <person name="Labutti K."/>
            <person name="Salamov A."/>
            <person name="Andreopoulos B."/>
            <person name="Baker S."/>
            <person name="Barry K."/>
            <person name="Bills G."/>
            <person name="Bluhm B."/>
            <person name="Cannon C."/>
            <person name="Castanera R."/>
            <person name="Culley D."/>
            <person name="Daum C."/>
            <person name="Ezra D."/>
            <person name="Gonzalez J."/>
            <person name="Henrissat B."/>
            <person name="Kuo A."/>
            <person name="Liang C."/>
            <person name="Lipzen A."/>
            <person name="Lutzoni F."/>
            <person name="Magnuson J."/>
            <person name="Mondo S."/>
            <person name="Nolan M."/>
            <person name="Ohm R."/>
            <person name="Pangilinan J."/>
            <person name="Park H.-J."/>
            <person name="Ramirez L."/>
            <person name="Alfaro M."/>
            <person name="Sun H."/>
            <person name="Tritt A."/>
            <person name="Yoshinaga Y."/>
            <person name="Zwiers L.-H."/>
            <person name="Turgeon B."/>
            <person name="Goodwin S."/>
            <person name="Spatafora J."/>
            <person name="Crous P."/>
            <person name="Grigoriev I."/>
        </authorList>
    </citation>
    <scope>NUCLEOTIDE SEQUENCE</scope>
    <source>
        <strain evidence="8">CBS 627.86</strain>
    </source>
</reference>
<dbReference type="PANTHER" id="PTHR33048:SF47">
    <property type="entry name" value="INTEGRAL MEMBRANE PROTEIN-RELATED"/>
    <property type="match status" value="1"/>
</dbReference>
<feature type="transmembrane region" description="Helical" evidence="6">
    <location>
        <begin position="165"/>
        <end position="185"/>
    </location>
</feature>
<keyword evidence="9" id="KW-1185">Reference proteome</keyword>
<accession>A0A6A5ZU77</accession>
<feature type="transmembrane region" description="Helical" evidence="6">
    <location>
        <begin position="49"/>
        <end position="70"/>
    </location>
</feature>
<keyword evidence="2 6" id="KW-0812">Transmembrane</keyword>
<evidence type="ECO:0000259" key="7">
    <source>
        <dbReference type="Pfam" id="PF20684"/>
    </source>
</evidence>
<feature type="transmembrane region" description="Helical" evidence="6">
    <location>
        <begin position="245"/>
        <end position="262"/>
    </location>
</feature>
<feature type="domain" description="Rhodopsin" evidence="7">
    <location>
        <begin position="66"/>
        <end position="307"/>
    </location>
</feature>
<gene>
    <name evidence="8" type="ORF">BDV96DRAFT_681862</name>
</gene>
<dbReference type="OrthoDB" id="3529975at2759"/>
<feature type="transmembrane region" description="Helical" evidence="6">
    <location>
        <begin position="214"/>
        <end position="233"/>
    </location>
</feature>
<dbReference type="Proteomes" id="UP000799770">
    <property type="component" value="Unassembled WGS sequence"/>
</dbReference>
<evidence type="ECO:0000313" key="8">
    <source>
        <dbReference type="EMBL" id="KAF2121791.1"/>
    </source>
</evidence>
<comment type="subcellular location">
    <subcellularLocation>
        <location evidence="1">Membrane</location>
        <topology evidence="1">Multi-pass membrane protein</topology>
    </subcellularLocation>
</comment>
<keyword evidence="3 6" id="KW-1133">Transmembrane helix</keyword>
<keyword evidence="4 6" id="KW-0472">Membrane</keyword>
<evidence type="ECO:0000256" key="2">
    <source>
        <dbReference type="ARBA" id="ARBA00022692"/>
    </source>
</evidence>
<feature type="transmembrane region" description="Helical" evidence="6">
    <location>
        <begin position="130"/>
        <end position="153"/>
    </location>
</feature>
<dbReference type="InterPro" id="IPR049326">
    <property type="entry name" value="Rhodopsin_dom_fungi"/>
</dbReference>